<evidence type="ECO:0000313" key="2">
    <source>
        <dbReference type="Proteomes" id="UP000479000"/>
    </source>
</evidence>
<organism evidence="1 2">
    <name type="scientific">Nesidiocoris tenuis</name>
    <dbReference type="NCBI Taxonomy" id="355587"/>
    <lineage>
        <taxon>Eukaryota</taxon>
        <taxon>Metazoa</taxon>
        <taxon>Ecdysozoa</taxon>
        <taxon>Arthropoda</taxon>
        <taxon>Hexapoda</taxon>
        <taxon>Insecta</taxon>
        <taxon>Pterygota</taxon>
        <taxon>Neoptera</taxon>
        <taxon>Paraneoptera</taxon>
        <taxon>Hemiptera</taxon>
        <taxon>Heteroptera</taxon>
        <taxon>Panheteroptera</taxon>
        <taxon>Cimicomorpha</taxon>
        <taxon>Miridae</taxon>
        <taxon>Dicyphina</taxon>
        <taxon>Nesidiocoris</taxon>
    </lineage>
</organism>
<dbReference type="EMBL" id="CADCXU010009040">
    <property type="protein sequence ID" value="CAA9999724.1"/>
    <property type="molecule type" value="Genomic_DNA"/>
</dbReference>
<sequence>MRSSPLTTMIFGVLVRTGCSRLHHWDSRLPQVRRLFRWRLDLPDLRKQKMTTVMVQNCWADEDHYGDSQCAVARIAHRSPTTMPTVSDPFLSPFPAYYVGIQENASDDNFRCLSEAAESIMFPRIGPFKLIISAPAPEISATPSQWSHQVTN</sequence>
<proteinExistence type="predicted"/>
<protein>
    <submittedName>
        <fullName evidence="1">Uncharacterized protein</fullName>
    </submittedName>
</protein>
<gene>
    <name evidence="1" type="ORF">NTEN_LOCUS5990</name>
</gene>
<evidence type="ECO:0000313" key="1">
    <source>
        <dbReference type="EMBL" id="CAA9999724.1"/>
    </source>
</evidence>
<reference evidence="1 2" key="1">
    <citation type="submission" date="2020-02" db="EMBL/GenBank/DDBJ databases">
        <authorList>
            <person name="Ferguson B K."/>
        </authorList>
    </citation>
    <scope>NUCLEOTIDE SEQUENCE [LARGE SCALE GENOMIC DNA]</scope>
</reference>
<keyword evidence="2" id="KW-1185">Reference proteome</keyword>
<accession>A0A6H5GAU3</accession>
<dbReference type="AlphaFoldDB" id="A0A6H5GAU3"/>
<dbReference type="Proteomes" id="UP000479000">
    <property type="component" value="Unassembled WGS sequence"/>
</dbReference>
<name>A0A6H5GAU3_9HEMI</name>